<reference evidence="6" key="2">
    <citation type="submission" date="2023-01" db="EMBL/GenBank/DDBJ databases">
        <authorList>
            <person name="Sun Q."/>
            <person name="Evtushenko L."/>
        </authorList>
    </citation>
    <scope>NUCLEOTIDE SEQUENCE</scope>
    <source>
        <strain evidence="6">VKM Ac-1401</strain>
    </source>
</reference>
<dbReference type="AlphaFoldDB" id="A0A9W6HB72"/>
<evidence type="ECO:0000259" key="5">
    <source>
        <dbReference type="PROSITE" id="PS50977"/>
    </source>
</evidence>
<dbReference type="PRINTS" id="PR00455">
    <property type="entry name" value="HTHTETR"/>
</dbReference>
<feature type="domain" description="HTH tetR-type" evidence="5">
    <location>
        <begin position="1"/>
        <end position="55"/>
    </location>
</feature>
<evidence type="ECO:0000256" key="3">
    <source>
        <dbReference type="ARBA" id="ARBA00023163"/>
    </source>
</evidence>
<dbReference type="InterPro" id="IPR050109">
    <property type="entry name" value="HTH-type_TetR-like_transc_reg"/>
</dbReference>
<dbReference type="Gene3D" id="1.10.10.60">
    <property type="entry name" value="Homeodomain-like"/>
    <property type="match status" value="1"/>
</dbReference>
<evidence type="ECO:0000256" key="2">
    <source>
        <dbReference type="ARBA" id="ARBA00023125"/>
    </source>
</evidence>
<dbReference type="GO" id="GO:0003700">
    <property type="term" value="F:DNA-binding transcription factor activity"/>
    <property type="evidence" value="ECO:0007669"/>
    <property type="project" value="TreeGrafter"/>
</dbReference>
<dbReference type="PROSITE" id="PS50977">
    <property type="entry name" value="HTH_TETR_2"/>
    <property type="match status" value="1"/>
</dbReference>
<dbReference type="SUPFAM" id="SSF46689">
    <property type="entry name" value="Homeodomain-like"/>
    <property type="match status" value="1"/>
</dbReference>
<accession>A0A9W6HB72</accession>
<keyword evidence="7" id="KW-1185">Reference proteome</keyword>
<gene>
    <name evidence="6" type="ORF">GCM10017584_26660</name>
</gene>
<dbReference type="Gene3D" id="1.10.357.10">
    <property type="entry name" value="Tetracycline Repressor, domain 2"/>
    <property type="match status" value="1"/>
</dbReference>
<dbReference type="EMBL" id="BSEN01000013">
    <property type="protein sequence ID" value="GLJ77092.1"/>
    <property type="molecule type" value="Genomic_DNA"/>
</dbReference>
<keyword evidence="2 4" id="KW-0238">DNA-binding</keyword>
<dbReference type="Pfam" id="PF00440">
    <property type="entry name" value="TetR_N"/>
    <property type="match status" value="1"/>
</dbReference>
<name>A0A9W6HB72_9MICO</name>
<dbReference type="Proteomes" id="UP001142372">
    <property type="component" value="Unassembled WGS sequence"/>
</dbReference>
<dbReference type="InterPro" id="IPR009057">
    <property type="entry name" value="Homeodomain-like_sf"/>
</dbReference>
<keyword evidence="1" id="KW-0805">Transcription regulation</keyword>
<dbReference type="InterPro" id="IPR001647">
    <property type="entry name" value="HTH_TetR"/>
</dbReference>
<sequence>MLDAARARFARDGFAATTIRLVAADAGVDASQVMQFFRSKDELFAAVMAVPPSALVRFDTAFEGPDEHLGERVVRAYLQAWEGTPEESEPLMAMLRGAIVNEQASAQLREFIQSRLLEGVKDRVDDSAEAALRAGLASSMLVGLVTGRRIIGVPMLVAADTEQLIAIVAPAIQEVLAPR</sequence>
<evidence type="ECO:0000256" key="4">
    <source>
        <dbReference type="PROSITE-ProRule" id="PRU00335"/>
    </source>
</evidence>
<evidence type="ECO:0000313" key="7">
    <source>
        <dbReference type="Proteomes" id="UP001142372"/>
    </source>
</evidence>
<proteinExistence type="predicted"/>
<dbReference type="InterPro" id="IPR036271">
    <property type="entry name" value="Tet_transcr_reg_TetR-rel_C_sf"/>
</dbReference>
<comment type="caution">
    <text evidence="6">The sequence shown here is derived from an EMBL/GenBank/DDBJ whole genome shotgun (WGS) entry which is preliminary data.</text>
</comment>
<evidence type="ECO:0000313" key="6">
    <source>
        <dbReference type="EMBL" id="GLJ77092.1"/>
    </source>
</evidence>
<evidence type="ECO:0000256" key="1">
    <source>
        <dbReference type="ARBA" id="ARBA00023015"/>
    </source>
</evidence>
<dbReference type="Pfam" id="PF17920">
    <property type="entry name" value="TetR_C_16"/>
    <property type="match status" value="1"/>
</dbReference>
<dbReference type="PANTHER" id="PTHR30055:SF234">
    <property type="entry name" value="HTH-TYPE TRANSCRIPTIONAL REGULATOR BETI"/>
    <property type="match status" value="1"/>
</dbReference>
<feature type="DNA-binding region" description="H-T-H motif" evidence="4">
    <location>
        <begin position="18"/>
        <end position="37"/>
    </location>
</feature>
<protein>
    <submittedName>
        <fullName evidence="6">TetR family transcriptional regulator</fullName>
    </submittedName>
</protein>
<organism evidence="6 7">
    <name type="scientific">Leifsonia poae</name>
    <dbReference type="NCBI Taxonomy" id="110933"/>
    <lineage>
        <taxon>Bacteria</taxon>
        <taxon>Bacillati</taxon>
        <taxon>Actinomycetota</taxon>
        <taxon>Actinomycetes</taxon>
        <taxon>Micrococcales</taxon>
        <taxon>Microbacteriaceae</taxon>
        <taxon>Leifsonia</taxon>
    </lineage>
</organism>
<reference evidence="6" key="1">
    <citation type="journal article" date="2014" name="Int. J. Syst. Evol. Microbiol.">
        <title>Complete genome sequence of Corynebacterium casei LMG S-19264T (=DSM 44701T), isolated from a smear-ripened cheese.</title>
        <authorList>
            <consortium name="US DOE Joint Genome Institute (JGI-PGF)"/>
            <person name="Walter F."/>
            <person name="Albersmeier A."/>
            <person name="Kalinowski J."/>
            <person name="Ruckert C."/>
        </authorList>
    </citation>
    <scope>NUCLEOTIDE SEQUENCE</scope>
    <source>
        <strain evidence="6">VKM Ac-1401</strain>
    </source>
</reference>
<dbReference type="InterPro" id="IPR041678">
    <property type="entry name" value="TetR_C_16"/>
</dbReference>
<dbReference type="GO" id="GO:0000976">
    <property type="term" value="F:transcription cis-regulatory region binding"/>
    <property type="evidence" value="ECO:0007669"/>
    <property type="project" value="TreeGrafter"/>
</dbReference>
<dbReference type="PANTHER" id="PTHR30055">
    <property type="entry name" value="HTH-TYPE TRANSCRIPTIONAL REGULATOR RUTR"/>
    <property type="match status" value="1"/>
</dbReference>
<keyword evidence="3" id="KW-0804">Transcription</keyword>
<dbReference type="SUPFAM" id="SSF48498">
    <property type="entry name" value="Tetracyclin repressor-like, C-terminal domain"/>
    <property type="match status" value="1"/>
</dbReference>